<comment type="caution">
    <text evidence="3">The sequence shown here is derived from an EMBL/GenBank/DDBJ whole genome shotgun (WGS) entry which is preliminary data.</text>
</comment>
<evidence type="ECO:0000259" key="2">
    <source>
        <dbReference type="Pfam" id="PF12969"/>
    </source>
</evidence>
<dbReference type="InterPro" id="IPR024618">
    <property type="entry name" value="DUF3857"/>
</dbReference>
<sequence>MNRVITVLLLLFSVSAADAQANYDVSLISKDLLPYASAVIRDQSVYTEVKDGATFYRIKTAVTVLNKNGDDIAHIVVFYDKSNVIKNIKGTVYNEFGKLSRKFGEKDFEDESAVNNFSLYEDSRVKHFIPSIGSYPYTIEYEYELKSKQTLNIRDWKPNPQNGLAVEKSTYTFACRPDFGIRYKEINMPAKVITGSTKEGLKTYTWQVNNLKAIRSEPYSPMAETYLSTVKIAPKDFFYGGINGSFTNWNELGRWSYDKLLANRQTLPPETIQYIKTLTAGITDAKLKAKKIYEYMQNKTHYISIQVGIGGYQPFLASEVDRLNYGDCKGLVNYTRALLKAADIDSWYCVVDAGSMKASMLPDFASMNQFNHVILCLPLKNDTTFLECTSQKIPFGFLSDFTDDRTVLACTPEGGIVMHTPKYTATQNLQNRKANFTIAADGELSGDMTTLYQGTQYDNPEALIGEPLTEQVKTLQKMYANISNLAVEKLELKQDKKEIPLATETVVLNAYDFASKDNNKLYFALNPVNKQRGIKEVRNRVNPVYINRGYTDEDEITYTLPTGYHADMEPLNINLKKPFGSFSVKVLINGNKLVYKRRVEIIDGTYSKDKYTDLVEFYQTIADADSYNVTLVKN</sequence>
<dbReference type="EMBL" id="JACWMW010000001">
    <property type="protein sequence ID" value="MBD1384570.1"/>
    <property type="molecule type" value="Genomic_DNA"/>
</dbReference>
<dbReference type="Gene3D" id="2.60.120.1130">
    <property type="match status" value="1"/>
</dbReference>
<keyword evidence="1" id="KW-0732">Signal</keyword>
<feature type="domain" description="DUF3857" evidence="2">
    <location>
        <begin position="51"/>
        <end position="214"/>
    </location>
</feature>
<feature type="signal peptide" evidence="1">
    <location>
        <begin position="1"/>
        <end position="19"/>
    </location>
</feature>
<name>A0ABR7X4M1_9SPHI</name>
<keyword evidence="4" id="KW-1185">Reference proteome</keyword>
<dbReference type="Gene3D" id="2.60.40.3140">
    <property type="match status" value="1"/>
</dbReference>
<dbReference type="Pfam" id="PF12969">
    <property type="entry name" value="DUF3857"/>
    <property type="match status" value="1"/>
</dbReference>
<protein>
    <submittedName>
        <fullName evidence="3">DUF3857 domain-containing protein</fullName>
    </submittedName>
</protein>
<evidence type="ECO:0000313" key="4">
    <source>
        <dbReference type="Proteomes" id="UP000618754"/>
    </source>
</evidence>
<feature type="chain" id="PRO_5046737065" evidence="1">
    <location>
        <begin position="20"/>
        <end position="634"/>
    </location>
</feature>
<dbReference type="Proteomes" id="UP000618754">
    <property type="component" value="Unassembled WGS sequence"/>
</dbReference>
<reference evidence="3 4" key="1">
    <citation type="submission" date="2020-09" db="EMBL/GenBank/DDBJ databases">
        <title>Novel species of Mucilaginibacter isolated from a glacier on the Tibetan Plateau.</title>
        <authorList>
            <person name="Liu Q."/>
            <person name="Xin Y.-H."/>
        </authorList>
    </citation>
    <scope>NUCLEOTIDE SEQUENCE [LARGE SCALE GENOMIC DNA]</scope>
    <source>
        <strain evidence="3 4">CGMCC 1.13878</strain>
    </source>
</reference>
<gene>
    <name evidence="3" type="ORF">IDJ75_04705</name>
</gene>
<evidence type="ECO:0000256" key="1">
    <source>
        <dbReference type="SAM" id="SignalP"/>
    </source>
</evidence>
<organism evidence="3 4">
    <name type="scientific">Mucilaginibacter rigui</name>
    <dbReference type="NCBI Taxonomy" id="534635"/>
    <lineage>
        <taxon>Bacteria</taxon>
        <taxon>Pseudomonadati</taxon>
        <taxon>Bacteroidota</taxon>
        <taxon>Sphingobacteriia</taxon>
        <taxon>Sphingobacteriales</taxon>
        <taxon>Sphingobacteriaceae</taxon>
        <taxon>Mucilaginibacter</taxon>
    </lineage>
</organism>
<evidence type="ECO:0000313" key="3">
    <source>
        <dbReference type="EMBL" id="MBD1384570.1"/>
    </source>
</evidence>
<dbReference type="Gene3D" id="3.10.620.30">
    <property type="match status" value="1"/>
</dbReference>
<proteinExistence type="predicted"/>
<accession>A0ABR7X4M1</accession>
<dbReference type="RefSeq" id="WP_191174434.1">
    <property type="nucleotide sequence ID" value="NZ_JACWMW010000001.1"/>
</dbReference>